<dbReference type="EMBL" id="SHOA02000016">
    <property type="protein sequence ID" value="TDH68798.1"/>
    <property type="molecule type" value="Genomic_DNA"/>
</dbReference>
<dbReference type="KEGG" id="blac:94346159"/>
<protein>
    <submittedName>
        <fullName evidence="1">Uncharacterized protein</fullName>
    </submittedName>
</protein>
<dbReference type="AlphaFoldDB" id="A0A976FLD8"/>
<sequence length="87" mass="9831">MGANHLAVIREKDFLLVIVQTAANRMHISFRLLAIITSRTSTPQRSKRTPVATIRLRSIVEDKIAVIFMIGVRHALPAHMFSEPKKL</sequence>
<accession>A0A976FLD8</accession>
<proteinExistence type="predicted"/>
<name>A0A976FLD8_BRELC</name>
<gene>
    <name evidence="1" type="ORF">CCR75_002391</name>
</gene>
<dbReference type="RefSeq" id="XP_067818297.1">
    <property type="nucleotide sequence ID" value="XM_067960488.1"/>
</dbReference>
<comment type="caution">
    <text evidence="1">The sequence shown here is derived from an EMBL/GenBank/DDBJ whole genome shotgun (WGS) entry which is preliminary data.</text>
</comment>
<dbReference type="Proteomes" id="UP000294530">
    <property type="component" value="Unassembled WGS sequence"/>
</dbReference>
<evidence type="ECO:0000313" key="2">
    <source>
        <dbReference type="Proteomes" id="UP000294530"/>
    </source>
</evidence>
<organism evidence="1 2">
    <name type="scientific">Bremia lactucae</name>
    <name type="common">Lettuce downy mildew</name>
    <dbReference type="NCBI Taxonomy" id="4779"/>
    <lineage>
        <taxon>Eukaryota</taxon>
        <taxon>Sar</taxon>
        <taxon>Stramenopiles</taxon>
        <taxon>Oomycota</taxon>
        <taxon>Peronosporomycetes</taxon>
        <taxon>Peronosporales</taxon>
        <taxon>Peronosporaceae</taxon>
        <taxon>Bremia</taxon>
    </lineage>
</organism>
<keyword evidence="2" id="KW-1185">Reference proteome</keyword>
<reference evidence="1 2" key="1">
    <citation type="journal article" date="2021" name="Genome Biol.">
        <title>AFLAP: assembly-free linkage analysis pipeline using k-mers from genome sequencing data.</title>
        <authorList>
            <person name="Fletcher K."/>
            <person name="Zhang L."/>
            <person name="Gil J."/>
            <person name="Han R."/>
            <person name="Cavanaugh K."/>
            <person name="Michelmore R."/>
        </authorList>
    </citation>
    <scope>NUCLEOTIDE SEQUENCE [LARGE SCALE GENOMIC DNA]</scope>
    <source>
        <strain evidence="1 2">SF5</strain>
    </source>
</reference>
<dbReference type="GeneID" id="94346159"/>
<evidence type="ECO:0000313" key="1">
    <source>
        <dbReference type="EMBL" id="TDH68798.1"/>
    </source>
</evidence>